<dbReference type="Proteomes" id="UP000605970">
    <property type="component" value="Unassembled WGS sequence"/>
</dbReference>
<gene>
    <name evidence="1" type="ORF">Mgra_00001213</name>
</gene>
<protein>
    <submittedName>
        <fullName evidence="1">Uncharacterized protein</fullName>
    </submittedName>
</protein>
<dbReference type="AlphaFoldDB" id="A0A8S9ZZU4"/>
<organism evidence="1 2">
    <name type="scientific">Meloidogyne graminicola</name>
    <dbReference type="NCBI Taxonomy" id="189291"/>
    <lineage>
        <taxon>Eukaryota</taxon>
        <taxon>Metazoa</taxon>
        <taxon>Ecdysozoa</taxon>
        <taxon>Nematoda</taxon>
        <taxon>Chromadorea</taxon>
        <taxon>Rhabditida</taxon>
        <taxon>Tylenchina</taxon>
        <taxon>Tylenchomorpha</taxon>
        <taxon>Tylenchoidea</taxon>
        <taxon>Meloidogynidae</taxon>
        <taxon>Meloidogyninae</taxon>
        <taxon>Meloidogyne</taxon>
    </lineage>
</organism>
<proteinExistence type="predicted"/>
<reference evidence="1" key="1">
    <citation type="journal article" date="2020" name="Ecol. Evol.">
        <title>Genome structure and content of the rice root-knot nematode (Meloidogyne graminicola).</title>
        <authorList>
            <person name="Phan N.T."/>
            <person name="Danchin E.G.J."/>
            <person name="Klopp C."/>
            <person name="Perfus-Barbeoch L."/>
            <person name="Kozlowski D.K."/>
            <person name="Koutsovoulos G.D."/>
            <person name="Lopez-Roques C."/>
            <person name="Bouchez O."/>
            <person name="Zahm M."/>
            <person name="Besnard G."/>
            <person name="Bellafiore S."/>
        </authorList>
    </citation>
    <scope>NUCLEOTIDE SEQUENCE</scope>
    <source>
        <strain evidence="1">VN-18</strain>
    </source>
</reference>
<keyword evidence="2" id="KW-1185">Reference proteome</keyword>
<dbReference type="EMBL" id="JABEBT010000006">
    <property type="protein sequence ID" value="KAF7639251.1"/>
    <property type="molecule type" value="Genomic_DNA"/>
</dbReference>
<evidence type="ECO:0000313" key="1">
    <source>
        <dbReference type="EMBL" id="KAF7639251.1"/>
    </source>
</evidence>
<sequence>MPTKEKYSAASTTIGLLFRRHHGGAERIDYIGRGWPCRLQIGASTSSWMVNLDMLFMNMVGEHAHEYVYMDDVSGAGFNFLDRQQQQEDALHGEEYALEENMLFVGVAAVRRGHVYCFSRFVMAALFNGSTGWLVDWLELLLHQLVSLQKQKT</sequence>
<comment type="caution">
    <text evidence="1">The sequence shown here is derived from an EMBL/GenBank/DDBJ whole genome shotgun (WGS) entry which is preliminary data.</text>
</comment>
<name>A0A8S9ZZU4_9BILA</name>
<evidence type="ECO:0000313" key="2">
    <source>
        <dbReference type="Proteomes" id="UP000605970"/>
    </source>
</evidence>
<accession>A0A8S9ZZU4</accession>